<dbReference type="EMBL" id="JAJUPA010000009">
    <property type="protein sequence ID" value="MCQ9630329.1"/>
    <property type="molecule type" value="Genomic_DNA"/>
</dbReference>
<dbReference type="PRINTS" id="PR01032">
    <property type="entry name" value="PHAGEIV"/>
</dbReference>
<evidence type="ECO:0000313" key="11">
    <source>
        <dbReference type="EMBL" id="MCQ9630329.1"/>
    </source>
</evidence>
<proteinExistence type="inferred from homology"/>
<feature type="signal peptide" evidence="8">
    <location>
        <begin position="1"/>
        <end position="19"/>
    </location>
</feature>
<feature type="domain" description="NolW-like" evidence="10">
    <location>
        <begin position="111"/>
        <end position="176"/>
    </location>
</feature>
<dbReference type="Pfam" id="PF03958">
    <property type="entry name" value="Secretin_N"/>
    <property type="match status" value="1"/>
</dbReference>
<dbReference type="GeneID" id="34290315"/>
<feature type="domain" description="Type II/III secretion system secretin-like" evidence="9">
    <location>
        <begin position="255"/>
        <end position="414"/>
    </location>
</feature>
<dbReference type="InterPro" id="IPR004846">
    <property type="entry name" value="T2SS/T3SS_dom"/>
</dbReference>
<comment type="caution">
    <text evidence="11">The sequence shown here is derived from an EMBL/GenBank/DDBJ whole genome shotgun (WGS) entry which is preliminary data.</text>
</comment>
<comment type="similarity">
    <text evidence="2">Belongs to the bacterial secretin family. PilQ subfamily.</text>
</comment>
<dbReference type="RefSeq" id="WP_014991934.1">
    <property type="nucleotide sequence ID" value="NZ_CP090556.1"/>
</dbReference>
<evidence type="ECO:0000256" key="7">
    <source>
        <dbReference type="RuleBase" id="RU004004"/>
    </source>
</evidence>
<comment type="subcellular location">
    <subcellularLocation>
        <location evidence="1 7">Cell outer membrane</location>
    </subcellularLocation>
</comment>
<evidence type="ECO:0000256" key="8">
    <source>
        <dbReference type="SAM" id="SignalP"/>
    </source>
</evidence>
<dbReference type="NCBIfam" id="TIGR02515">
    <property type="entry name" value="IV_pilus_PilQ"/>
    <property type="match status" value="1"/>
</dbReference>
<evidence type="ECO:0000259" key="10">
    <source>
        <dbReference type="Pfam" id="PF03958"/>
    </source>
</evidence>
<keyword evidence="4 8" id="KW-0732">Signal</keyword>
<evidence type="ECO:0000256" key="4">
    <source>
        <dbReference type="ARBA" id="ARBA00022729"/>
    </source>
</evidence>
<keyword evidence="12" id="KW-1185">Reference proteome</keyword>
<gene>
    <name evidence="11" type="primary">pilQ</name>
    <name evidence="11" type="ORF">LZL92_08515</name>
</gene>
<accession>A0ABT1WV77</accession>
<dbReference type="InterPro" id="IPR001775">
    <property type="entry name" value="GspD/PilQ"/>
</dbReference>
<evidence type="ECO:0000256" key="6">
    <source>
        <dbReference type="ARBA" id="ARBA00023237"/>
    </source>
</evidence>
<dbReference type="Gene3D" id="3.30.1370.120">
    <property type="match status" value="1"/>
</dbReference>
<keyword evidence="5" id="KW-0472">Membrane</keyword>
<dbReference type="PANTHER" id="PTHR30604">
    <property type="entry name" value="PROTEIN TRANSPORT PROTEIN HOFQ"/>
    <property type="match status" value="1"/>
</dbReference>
<organism evidence="11 12">
    <name type="scientific">Actinobacillus suis</name>
    <dbReference type="NCBI Taxonomy" id="716"/>
    <lineage>
        <taxon>Bacteria</taxon>
        <taxon>Pseudomonadati</taxon>
        <taxon>Pseudomonadota</taxon>
        <taxon>Gammaproteobacteria</taxon>
        <taxon>Pasteurellales</taxon>
        <taxon>Pasteurellaceae</taxon>
        <taxon>Actinobacillus</taxon>
    </lineage>
</organism>
<evidence type="ECO:0000256" key="2">
    <source>
        <dbReference type="ARBA" id="ARBA00006304"/>
    </source>
</evidence>
<dbReference type="PRINTS" id="PR00811">
    <property type="entry name" value="BCTERIALGSPD"/>
</dbReference>
<evidence type="ECO:0000313" key="12">
    <source>
        <dbReference type="Proteomes" id="UP001206331"/>
    </source>
</evidence>
<dbReference type="Gene3D" id="3.30.1370.130">
    <property type="match status" value="1"/>
</dbReference>
<dbReference type="Pfam" id="PF00263">
    <property type="entry name" value="Secretin"/>
    <property type="match status" value="1"/>
</dbReference>
<dbReference type="InterPro" id="IPR004845">
    <property type="entry name" value="T2SS_GspD_CS"/>
</dbReference>
<dbReference type="Proteomes" id="UP001206331">
    <property type="component" value="Unassembled WGS sequence"/>
</dbReference>
<dbReference type="PROSITE" id="PS00875">
    <property type="entry name" value="T2SP_D"/>
    <property type="match status" value="1"/>
</dbReference>
<evidence type="ECO:0000256" key="5">
    <source>
        <dbReference type="ARBA" id="ARBA00023136"/>
    </source>
</evidence>
<name>A0ABT1WV77_ACTSU</name>
<dbReference type="InterPro" id="IPR051808">
    <property type="entry name" value="Type_IV_pilus_biogenesis"/>
</dbReference>
<evidence type="ECO:0000256" key="3">
    <source>
        <dbReference type="ARBA" id="ARBA00022448"/>
    </source>
</evidence>
<dbReference type="InterPro" id="IPR038591">
    <property type="entry name" value="NolW-like_sf"/>
</dbReference>
<sequence length="431" mass="47947">MKRMILLLFFILPPVIAHAFSISLKNAPTAKILSYLAEEHGKNIVLSDNIETNTTLRIENSNFDSVLKSITRANKLTSAYENQIYFIGHKKDDKDPNRGLNLELLKPKLITKTIKLDYAKAAEVIESLTKGSGNFLSENGYLHFDDRSNSLIIKDSPESMKNIVKLIRNLDRPTEQIAIEARIVTISSENLQELGVRWGMFSPANGHHKIAGSLEANGLPNTNHLNVNFPVNNAASLALQVAKINGRVLDLELTALEQENDVEIIASPRLLTTNKKPASIKQGTEIPYVLYNRKDEVKNIEFKEAVLGLQVTPHISNDNQILLDLVVTQNSPNSTSSTVHGLVTIDKQELNTQVFAQHGETIVLGGIFQHLTAKGEDRVPILGSIPVLKKLFSHSSDRISKRELVIFVTPYIIKSEKQQISSHSLQKLPPK</sequence>
<keyword evidence="3 7" id="KW-0813">Transport</keyword>
<feature type="chain" id="PRO_5047056544" evidence="8">
    <location>
        <begin position="20"/>
        <end position="431"/>
    </location>
</feature>
<protein>
    <submittedName>
        <fullName evidence="11">Type IV pilus secretin PilQ</fullName>
    </submittedName>
</protein>
<dbReference type="PANTHER" id="PTHR30604:SF1">
    <property type="entry name" value="DNA UTILIZATION PROTEIN HOFQ"/>
    <property type="match status" value="1"/>
</dbReference>
<keyword evidence="6" id="KW-0998">Cell outer membrane</keyword>
<reference evidence="11 12" key="1">
    <citation type="submission" date="2021-12" db="EMBL/GenBank/DDBJ databases">
        <title>Identification and characterization of A. suis stains in western Canada.</title>
        <authorList>
            <person name="Kulathunga D.G.R.S."/>
            <person name="De Oliveira Costa M."/>
        </authorList>
    </citation>
    <scope>NUCLEOTIDE SEQUENCE [LARGE SCALE GENOMIC DNA]</scope>
    <source>
        <strain evidence="11 12">18_292</strain>
    </source>
</reference>
<dbReference type="InterPro" id="IPR013355">
    <property type="entry name" value="Pilus_4_PilQ"/>
</dbReference>
<dbReference type="InterPro" id="IPR005644">
    <property type="entry name" value="NolW-like"/>
</dbReference>
<evidence type="ECO:0000256" key="1">
    <source>
        <dbReference type="ARBA" id="ARBA00004442"/>
    </source>
</evidence>
<evidence type="ECO:0000259" key="9">
    <source>
        <dbReference type="Pfam" id="PF00263"/>
    </source>
</evidence>